<name>A0A2S6C0P9_9PEZI</name>
<reference evidence="14" key="1">
    <citation type="journal article" date="2017" name="bioRxiv">
        <title>Conservation of a gene cluster reveals novel cercosporin biosynthetic mechanisms and extends production to the genus Colletotrichum.</title>
        <authorList>
            <person name="de Jonge R."/>
            <person name="Ebert M.K."/>
            <person name="Huitt-Roehl C.R."/>
            <person name="Pal P."/>
            <person name="Suttle J.C."/>
            <person name="Spanner R.E."/>
            <person name="Neubauer J.D."/>
            <person name="Jurick W.M.II."/>
            <person name="Stott K.A."/>
            <person name="Secor G.A."/>
            <person name="Thomma B.P.H.J."/>
            <person name="Van de Peer Y."/>
            <person name="Townsend C.A."/>
            <person name="Bolton M.D."/>
        </authorList>
    </citation>
    <scope>NUCLEOTIDE SEQUENCE [LARGE SCALE GENOMIC DNA]</scope>
    <source>
        <strain evidence="14">CBS538.71</strain>
    </source>
</reference>
<evidence type="ECO:0000259" key="12">
    <source>
        <dbReference type="Pfam" id="PF01035"/>
    </source>
</evidence>
<keyword evidence="7" id="KW-0227">DNA damage</keyword>
<dbReference type="Gene3D" id="1.10.10.10">
    <property type="entry name" value="Winged helix-like DNA-binding domain superfamily/Winged helix DNA-binding domain"/>
    <property type="match status" value="1"/>
</dbReference>
<organism evidence="13 14">
    <name type="scientific">Cercospora berteroae</name>
    <dbReference type="NCBI Taxonomy" id="357750"/>
    <lineage>
        <taxon>Eukaryota</taxon>
        <taxon>Fungi</taxon>
        <taxon>Dikarya</taxon>
        <taxon>Ascomycota</taxon>
        <taxon>Pezizomycotina</taxon>
        <taxon>Dothideomycetes</taxon>
        <taxon>Dothideomycetidae</taxon>
        <taxon>Mycosphaerellales</taxon>
        <taxon>Mycosphaerellaceae</taxon>
        <taxon>Cercospora</taxon>
    </lineage>
</organism>
<evidence type="ECO:0000256" key="7">
    <source>
        <dbReference type="ARBA" id="ARBA00022763"/>
    </source>
</evidence>
<dbReference type="GO" id="GO:0003908">
    <property type="term" value="F:methylated-DNA-[protein]-cysteine S-methyltransferase activity"/>
    <property type="evidence" value="ECO:0007669"/>
    <property type="project" value="UniProtKB-EC"/>
</dbReference>
<dbReference type="PANTHER" id="PTHR10815:SF13">
    <property type="entry name" value="METHYLATED-DNA--PROTEIN-CYSTEINE METHYLTRANSFERASE"/>
    <property type="match status" value="1"/>
</dbReference>
<evidence type="ECO:0000256" key="5">
    <source>
        <dbReference type="ARBA" id="ARBA00022603"/>
    </source>
</evidence>
<evidence type="ECO:0000256" key="6">
    <source>
        <dbReference type="ARBA" id="ARBA00022679"/>
    </source>
</evidence>
<dbReference type="InterPro" id="IPR036217">
    <property type="entry name" value="MethylDNA_cys_MeTrfase_DNAb"/>
</dbReference>
<comment type="catalytic activity">
    <reaction evidence="1">
        <text>a 4-O-methyl-thymidine in DNA + L-cysteinyl-[protein] = a thymidine in DNA + S-methyl-L-cysteinyl-[protein]</text>
        <dbReference type="Rhea" id="RHEA:53428"/>
        <dbReference type="Rhea" id="RHEA-COMP:10131"/>
        <dbReference type="Rhea" id="RHEA-COMP:10132"/>
        <dbReference type="Rhea" id="RHEA-COMP:13555"/>
        <dbReference type="Rhea" id="RHEA-COMP:13556"/>
        <dbReference type="ChEBI" id="CHEBI:29950"/>
        <dbReference type="ChEBI" id="CHEBI:82612"/>
        <dbReference type="ChEBI" id="CHEBI:137386"/>
        <dbReference type="ChEBI" id="CHEBI:137387"/>
        <dbReference type="EC" id="2.1.1.63"/>
    </reaction>
</comment>
<evidence type="ECO:0000256" key="1">
    <source>
        <dbReference type="ARBA" id="ARBA00001286"/>
    </source>
</evidence>
<evidence type="ECO:0000256" key="9">
    <source>
        <dbReference type="ARBA" id="ARBA00030795"/>
    </source>
</evidence>
<keyword evidence="8" id="KW-0234">DNA repair</keyword>
<protein>
    <recommendedName>
        <fullName evidence="4">Methylated-DNA--protein-cysteine methyltransferase</fullName>
        <ecNumber evidence="3">2.1.1.63</ecNumber>
    </recommendedName>
    <alternativeName>
        <fullName evidence="9">6-O-methylguanine-DNA methyltransferase</fullName>
    </alternativeName>
    <alternativeName>
        <fullName evidence="10">O-6-methylguanine-DNA-alkyltransferase</fullName>
    </alternativeName>
</protein>
<keyword evidence="5" id="KW-0489">Methyltransferase</keyword>
<evidence type="ECO:0000256" key="2">
    <source>
        <dbReference type="ARBA" id="ARBA00008711"/>
    </source>
</evidence>
<comment type="similarity">
    <text evidence="2">Belongs to the MGMT family.</text>
</comment>
<gene>
    <name evidence="13" type="ORF">CBER1_01019</name>
</gene>
<evidence type="ECO:0000313" key="14">
    <source>
        <dbReference type="Proteomes" id="UP000237631"/>
    </source>
</evidence>
<dbReference type="OrthoDB" id="1907495at2759"/>
<evidence type="ECO:0000256" key="8">
    <source>
        <dbReference type="ARBA" id="ARBA00023204"/>
    </source>
</evidence>
<dbReference type="InterPro" id="IPR036388">
    <property type="entry name" value="WH-like_DNA-bd_sf"/>
</dbReference>
<dbReference type="EMBL" id="PNEN01000579">
    <property type="protein sequence ID" value="PPJ53300.1"/>
    <property type="molecule type" value="Genomic_DNA"/>
</dbReference>
<dbReference type="GO" id="GO:0006281">
    <property type="term" value="P:DNA repair"/>
    <property type="evidence" value="ECO:0007669"/>
    <property type="project" value="UniProtKB-KW"/>
</dbReference>
<evidence type="ECO:0000256" key="4">
    <source>
        <dbReference type="ARBA" id="ARBA00015377"/>
    </source>
</evidence>
<dbReference type="Pfam" id="PF01035">
    <property type="entry name" value="DNA_binding_1"/>
    <property type="match status" value="1"/>
</dbReference>
<evidence type="ECO:0000313" key="13">
    <source>
        <dbReference type="EMBL" id="PPJ53300.1"/>
    </source>
</evidence>
<evidence type="ECO:0000256" key="10">
    <source>
        <dbReference type="ARBA" id="ARBA00031621"/>
    </source>
</evidence>
<dbReference type="NCBIfam" id="TIGR00589">
    <property type="entry name" value="ogt"/>
    <property type="match status" value="1"/>
</dbReference>
<dbReference type="STRING" id="357750.A0A2S6C0P9"/>
<dbReference type="PROSITE" id="PS00374">
    <property type="entry name" value="MGMT"/>
    <property type="match status" value="1"/>
</dbReference>
<dbReference type="CDD" id="cd06445">
    <property type="entry name" value="ATase"/>
    <property type="match status" value="1"/>
</dbReference>
<dbReference type="AlphaFoldDB" id="A0A2S6C0P9"/>
<dbReference type="EC" id="2.1.1.63" evidence="3"/>
<dbReference type="PANTHER" id="PTHR10815">
    <property type="entry name" value="METHYLATED-DNA--PROTEIN-CYSTEINE METHYLTRANSFERASE"/>
    <property type="match status" value="1"/>
</dbReference>
<dbReference type="GO" id="GO:0032259">
    <property type="term" value="P:methylation"/>
    <property type="evidence" value="ECO:0007669"/>
    <property type="project" value="UniProtKB-KW"/>
</dbReference>
<proteinExistence type="inferred from homology"/>
<evidence type="ECO:0000256" key="3">
    <source>
        <dbReference type="ARBA" id="ARBA00011918"/>
    </source>
</evidence>
<comment type="catalytic activity">
    <reaction evidence="11">
        <text>a 6-O-methyl-2'-deoxyguanosine in DNA + L-cysteinyl-[protein] = S-methyl-L-cysteinyl-[protein] + a 2'-deoxyguanosine in DNA</text>
        <dbReference type="Rhea" id="RHEA:24000"/>
        <dbReference type="Rhea" id="RHEA-COMP:10131"/>
        <dbReference type="Rhea" id="RHEA-COMP:10132"/>
        <dbReference type="Rhea" id="RHEA-COMP:11367"/>
        <dbReference type="Rhea" id="RHEA-COMP:11368"/>
        <dbReference type="ChEBI" id="CHEBI:29950"/>
        <dbReference type="ChEBI" id="CHEBI:82612"/>
        <dbReference type="ChEBI" id="CHEBI:85445"/>
        <dbReference type="ChEBI" id="CHEBI:85448"/>
        <dbReference type="EC" id="2.1.1.63"/>
    </reaction>
</comment>
<accession>A0A2S6C0P9</accession>
<dbReference type="SUPFAM" id="SSF46767">
    <property type="entry name" value="Methylated DNA-protein cysteine methyltransferase, C-terminal domain"/>
    <property type="match status" value="1"/>
</dbReference>
<comment type="caution">
    <text evidence="13">The sequence shown here is derived from an EMBL/GenBank/DDBJ whole genome shotgun (WGS) entry which is preliminary data.</text>
</comment>
<keyword evidence="14" id="KW-1185">Reference proteome</keyword>
<feature type="domain" description="Methylated-DNA-[protein]-cysteine S-methyltransferase DNA binding" evidence="12">
    <location>
        <begin position="10"/>
        <end position="96"/>
    </location>
</feature>
<dbReference type="Proteomes" id="UP000237631">
    <property type="component" value="Unassembled WGS sequence"/>
</dbReference>
<sequence length="132" mass="14593">MAERVAVTDYQQRVYALLRQIPSGRVSTYAALSRALSSSPRAVGGALRRNPYAPEVPCHRVISANGYIGGFLGEWHEAPSGINQVKKLELLKQEGVTFSEKGMLIEQSRFWGTIHPVTKMHRGCKRSAGLKL</sequence>
<evidence type="ECO:0000256" key="11">
    <source>
        <dbReference type="ARBA" id="ARBA00049348"/>
    </source>
</evidence>
<dbReference type="InterPro" id="IPR014048">
    <property type="entry name" value="MethylDNA_cys_MeTrfase_DNA-bd"/>
</dbReference>
<dbReference type="InterPro" id="IPR001497">
    <property type="entry name" value="MethylDNA_cys_MeTrfase_AS"/>
</dbReference>
<keyword evidence="6" id="KW-0808">Transferase</keyword>